<name>A0A8H7RU51_9FUNG</name>
<comment type="caution">
    <text evidence="4">The sequence shown here is derived from an EMBL/GenBank/DDBJ whole genome shotgun (WGS) entry which is preliminary data.</text>
</comment>
<evidence type="ECO:0000313" key="4">
    <source>
        <dbReference type="EMBL" id="KAG2215848.1"/>
    </source>
</evidence>
<feature type="compositionally biased region" description="Low complexity" evidence="1">
    <location>
        <begin position="139"/>
        <end position="154"/>
    </location>
</feature>
<evidence type="ECO:0000256" key="2">
    <source>
        <dbReference type="SAM" id="Phobius"/>
    </source>
</evidence>
<dbReference type="EMBL" id="JAEPRB010000482">
    <property type="protein sequence ID" value="KAG2215848.1"/>
    <property type="molecule type" value="Genomic_DNA"/>
</dbReference>
<feature type="region of interest" description="Disordered" evidence="1">
    <location>
        <begin position="108"/>
        <end position="162"/>
    </location>
</feature>
<feature type="chain" id="PRO_5034537259" evidence="3">
    <location>
        <begin position="28"/>
        <end position="162"/>
    </location>
</feature>
<evidence type="ECO:0000256" key="3">
    <source>
        <dbReference type="SAM" id="SignalP"/>
    </source>
</evidence>
<gene>
    <name evidence="4" type="ORF">INT45_004423</name>
</gene>
<feature type="compositionally biased region" description="Polar residues" evidence="1">
    <location>
        <begin position="108"/>
        <end position="117"/>
    </location>
</feature>
<accession>A0A8H7RU51</accession>
<dbReference type="Proteomes" id="UP000646827">
    <property type="component" value="Unassembled WGS sequence"/>
</dbReference>
<keyword evidence="2" id="KW-1133">Transmembrane helix</keyword>
<keyword evidence="2" id="KW-0472">Membrane</keyword>
<protein>
    <submittedName>
        <fullName evidence="4">Uncharacterized protein</fullName>
    </submittedName>
</protein>
<dbReference type="OrthoDB" id="2283408at2759"/>
<evidence type="ECO:0000313" key="5">
    <source>
        <dbReference type="Proteomes" id="UP000646827"/>
    </source>
</evidence>
<feature type="signal peptide" evidence="3">
    <location>
        <begin position="1"/>
        <end position="27"/>
    </location>
</feature>
<keyword evidence="5" id="KW-1185">Reference proteome</keyword>
<evidence type="ECO:0000256" key="1">
    <source>
        <dbReference type="SAM" id="MobiDB-lite"/>
    </source>
</evidence>
<dbReference type="AlphaFoldDB" id="A0A8H7RU51"/>
<proteinExistence type="predicted"/>
<feature type="region of interest" description="Disordered" evidence="1">
    <location>
        <begin position="30"/>
        <end position="53"/>
    </location>
</feature>
<keyword evidence="2" id="KW-0812">Transmembrane</keyword>
<keyword evidence="3" id="KW-0732">Signal</keyword>
<feature type="transmembrane region" description="Helical" evidence="2">
    <location>
        <begin position="62"/>
        <end position="81"/>
    </location>
</feature>
<reference evidence="4 5" key="1">
    <citation type="submission" date="2020-12" db="EMBL/GenBank/DDBJ databases">
        <title>Metabolic potential, ecology and presence of endohyphal bacteria is reflected in genomic diversity of Mucoromycotina.</title>
        <authorList>
            <person name="Muszewska A."/>
            <person name="Okrasinska A."/>
            <person name="Steczkiewicz K."/>
            <person name="Drgas O."/>
            <person name="Orlowska M."/>
            <person name="Perlinska-Lenart U."/>
            <person name="Aleksandrzak-Piekarczyk T."/>
            <person name="Szatraj K."/>
            <person name="Zielenkiewicz U."/>
            <person name="Pilsyk S."/>
            <person name="Malc E."/>
            <person name="Mieczkowski P."/>
            <person name="Kruszewska J.S."/>
            <person name="Biernat P."/>
            <person name="Pawlowska J."/>
        </authorList>
    </citation>
    <scope>NUCLEOTIDE SEQUENCE [LARGE SCALE GENOMIC DNA]</scope>
    <source>
        <strain evidence="4 5">CBS 142.35</strain>
    </source>
</reference>
<organism evidence="4 5">
    <name type="scientific">Circinella minor</name>
    <dbReference type="NCBI Taxonomy" id="1195481"/>
    <lineage>
        <taxon>Eukaryota</taxon>
        <taxon>Fungi</taxon>
        <taxon>Fungi incertae sedis</taxon>
        <taxon>Mucoromycota</taxon>
        <taxon>Mucoromycotina</taxon>
        <taxon>Mucoromycetes</taxon>
        <taxon>Mucorales</taxon>
        <taxon>Lichtheimiaceae</taxon>
        <taxon>Circinella</taxon>
    </lineage>
</organism>
<sequence length="162" mass="18284">MNNLTSQPLLLLLLSILLLGKVSFIEAQEEPTRPTVDPTGFNPAEGTPEEEKKSWLEQHGRFAFIIVIGLLILGLLIWYVARSVKSMRKRLAMENDNQMQMINQIAAGQQDPTQHNHPTPPDNIYPSSTSMKKDDTIYHQQQQHNQQASTSPVTPTSPPPRY</sequence>